<accession>T1BN95</accession>
<protein>
    <submittedName>
        <fullName evidence="1">Integrase/recombinase</fullName>
    </submittedName>
</protein>
<name>T1BN95_9ZZZZ</name>
<organism evidence="1">
    <name type="scientific">mine drainage metagenome</name>
    <dbReference type="NCBI Taxonomy" id="410659"/>
    <lineage>
        <taxon>unclassified sequences</taxon>
        <taxon>metagenomes</taxon>
        <taxon>ecological metagenomes</taxon>
    </lineage>
</organism>
<reference evidence="1" key="1">
    <citation type="submission" date="2013-08" db="EMBL/GenBank/DDBJ databases">
        <authorList>
            <person name="Mendez C."/>
            <person name="Richter M."/>
            <person name="Ferrer M."/>
            <person name="Sanchez J."/>
        </authorList>
    </citation>
    <scope>NUCLEOTIDE SEQUENCE</scope>
</reference>
<proteinExistence type="predicted"/>
<sequence>MARFKKVILSWLKFNDIRLQLTVNISGENETPTIVNERVPSKEELARILRKATSRGRVAIAIMAFSGLRPESLGDYEGTDGLRLGDLKELKLSDEIQFDKI</sequence>
<dbReference type="AlphaFoldDB" id="T1BN95"/>
<feature type="non-terminal residue" evidence="1">
    <location>
        <position position="101"/>
    </location>
</feature>
<comment type="caution">
    <text evidence="1">The sequence shown here is derived from an EMBL/GenBank/DDBJ whole genome shotgun (WGS) entry which is preliminary data.</text>
</comment>
<reference evidence="1" key="2">
    <citation type="journal article" date="2014" name="ISME J.">
        <title>Microbial stratification in low pH oxic and suboxic macroscopic growths along an acid mine drainage.</title>
        <authorList>
            <person name="Mendez-Garcia C."/>
            <person name="Mesa V."/>
            <person name="Sprenger R.R."/>
            <person name="Richter M."/>
            <person name="Diez M.S."/>
            <person name="Solano J."/>
            <person name="Bargiela R."/>
            <person name="Golyshina O.V."/>
            <person name="Manteca A."/>
            <person name="Ramos J.L."/>
            <person name="Gallego J.R."/>
            <person name="Llorente I."/>
            <person name="Martins Dos Santos V.A."/>
            <person name="Jensen O.N."/>
            <person name="Pelaez A.I."/>
            <person name="Sanchez J."/>
            <person name="Ferrer M."/>
        </authorList>
    </citation>
    <scope>NUCLEOTIDE SEQUENCE</scope>
</reference>
<dbReference type="EMBL" id="AUZY01006314">
    <property type="protein sequence ID" value="EQD54764.1"/>
    <property type="molecule type" value="Genomic_DNA"/>
</dbReference>
<gene>
    <name evidence="1" type="ORF">B1B_09519</name>
</gene>
<evidence type="ECO:0000313" key="1">
    <source>
        <dbReference type="EMBL" id="EQD54764.1"/>
    </source>
</evidence>